<dbReference type="SUPFAM" id="SSF144232">
    <property type="entry name" value="HIT/MYND zinc finger-like"/>
    <property type="match status" value="1"/>
</dbReference>
<protein>
    <recommendedName>
        <fullName evidence="6">MYND-type domain-containing protein</fullName>
    </recommendedName>
</protein>
<dbReference type="PROSITE" id="PS01360">
    <property type="entry name" value="ZF_MYND_1"/>
    <property type="match status" value="1"/>
</dbReference>
<feature type="region of interest" description="Disordered" evidence="5">
    <location>
        <begin position="975"/>
        <end position="997"/>
    </location>
</feature>
<reference evidence="7 8" key="1">
    <citation type="submission" date="2023-05" db="EMBL/GenBank/DDBJ databases">
        <title>A 100% complete, gapless, phased diploid assembly of the Scenedesmus obliquus UTEX 3031 genome.</title>
        <authorList>
            <person name="Biondi T.C."/>
            <person name="Hanschen E.R."/>
            <person name="Kwon T."/>
            <person name="Eng W."/>
            <person name="Kruse C.P.S."/>
            <person name="Koehler S.I."/>
            <person name="Kunde Y."/>
            <person name="Gleasner C.D."/>
            <person name="You Mak K.T."/>
            <person name="Polle J."/>
            <person name="Hovde B.T."/>
            <person name="Starkenburg S.R."/>
        </authorList>
    </citation>
    <scope>NUCLEOTIDE SEQUENCE [LARGE SCALE GENOMIC DNA]</scope>
    <source>
        <strain evidence="7 8">DOE0152z</strain>
    </source>
</reference>
<proteinExistence type="predicted"/>
<name>A0ABY8UEX9_TETOB</name>
<organism evidence="7 8">
    <name type="scientific">Tetradesmus obliquus</name>
    <name type="common">Green alga</name>
    <name type="synonym">Acutodesmus obliquus</name>
    <dbReference type="NCBI Taxonomy" id="3088"/>
    <lineage>
        <taxon>Eukaryota</taxon>
        <taxon>Viridiplantae</taxon>
        <taxon>Chlorophyta</taxon>
        <taxon>core chlorophytes</taxon>
        <taxon>Chlorophyceae</taxon>
        <taxon>CS clade</taxon>
        <taxon>Sphaeropleales</taxon>
        <taxon>Scenedesmaceae</taxon>
        <taxon>Tetradesmus</taxon>
    </lineage>
</organism>
<dbReference type="PROSITE" id="PS50865">
    <property type="entry name" value="ZF_MYND_2"/>
    <property type="match status" value="1"/>
</dbReference>
<feature type="region of interest" description="Disordered" evidence="5">
    <location>
        <begin position="144"/>
        <end position="167"/>
    </location>
</feature>
<keyword evidence="8" id="KW-1185">Reference proteome</keyword>
<gene>
    <name evidence="7" type="ORF">OEZ85_005822</name>
</gene>
<evidence type="ECO:0000259" key="6">
    <source>
        <dbReference type="PROSITE" id="PS50865"/>
    </source>
</evidence>
<sequence>MSRQSTVQQLLQRLRCLDDDPNGKSTKDQTEQIMRRAGQHTLQIPRRGCVEEYSSQLQKLQHLSGVAKEERAPAREALLNVQAAEQWREAECLALRPHSMSRLKQLPELRQIISHTCLDAAHAAAGSMTQHLVEYAAQKFHQQRERKQEGAYGRGSTGSGDDSSPRLADYVAPEKLYALNHQQKDASLLAHVTPGLRLCLAAEVAVGMLCAGQQPPPDTPEHAAALQMFVVEAWKHQARKIASEAVASDFRKEDPSAARDAIFERLDDLCRSDWLQNAPAELRRKAEAYVQGFEELGLDEDDELISTVREVFMLGPAAAQHLTASYLSWLEALGFDSAAWQRRAARAAADAAARERLAHQAQTDARVYRMRLRLRDGGRVVQHAVFGEALAEMIDTLEERRLAVAEQQMLELDSEDELQLFYISRQQQQQQQGMAGDVTDPGANGIAASLAAAAAGGGGAEGGWDVAAAVSAADAALRQFALRCSALFSPLIAWYGGWLRQHDLLVRQSRVWWCSEARCKLAADGCRGMRPAPTSGAAAAAAAAAGVEKAAKGGKKASCGGSCDEEWPNGGYDFHVSCPLCQQEQQQEQQQQQQEEQQQSEAVPHTDPFLWRRLLWLLLGKLSPASQAFYAQYAAACPHCPDPEVWTMVRSSLLNSLWSSAAADVIEQQLSRPCHISVGANGERGDRMQLYARALNTSFEQGSHQTNTLLAQQLLLALSPLHAQLLPRPETAFLCPSSFPAAVGKALAGQLLSRPVLDSFQHSAAHLTMWHVHWHIGLRRYGSAQQQQQAGLKVKQQQRTGAAAAAACQGSGLYAELTAAELDQLYLDPDAKVAAVYYASRQLSGARNSALCSSSSSLRGLGLAEDTARAAEAALYAASGCPTTDFQEAAMQPPVPLEALLTPAVWSCRQQQLLDRANSCDACGKEAQLKHCARCCVALYCSFSCFHQDAERHAHICSQLAGAAKRYSPRTLSCKPSSAALQPPRCSSSSSSRVSSGDALVSPVRDCVEGEPWGLCSSAGAALDQLPVGVVPAELYMEQCRKTLNQILHAAPDTATNSLDAAGSSSSSSSRSSLYKNAWVDPWHGYGF</sequence>
<dbReference type="Proteomes" id="UP001244341">
    <property type="component" value="Chromosome 11b"/>
</dbReference>
<keyword evidence="3" id="KW-0862">Zinc</keyword>
<feature type="compositionally biased region" description="Low complexity" evidence="5">
    <location>
        <begin position="987"/>
        <end position="996"/>
    </location>
</feature>
<keyword evidence="1" id="KW-0479">Metal-binding</keyword>
<accession>A0ABY8UEX9</accession>
<evidence type="ECO:0000256" key="3">
    <source>
        <dbReference type="ARBA" id="ARBA00022833"/>
    </source>
</evidence>
<feature type="domain" description="MYND-type" evidence="6">
    <location>
        <begin position="920"/>
        <end position="957"/>
    </location>
</feature>
<dbReference type="Gene3D" id="6.10.140.2220">
    <property type="match status" value="1"/>
</dbReference>
<dbReference type="EMBL" id="CP126218">
    <property type="protein sequence ID" value="WIA19934.1"/>
    <property type="molecule type" value="Genomic_DNA"/>
</dbReference>
<evidence type="ECO:0000256" key="1">
    <source>
        <dbReference type="ARBA" id="ARBA00022723"/>
    </source>
</evidence>
<keyword evidence="2 4" id="KW-0863">Zinc-finger</keyword>
<evidence type="ECO:0000256" key="2">
    <source>
        <dbReference type="ARBA" id="ARBA00022771"/>
    </source>
</evidence>
<dbReference type="InterPro" id="IPR002893">
    <property type="entry name" value="Znf_MYND"/>
</dbReference>
<evidence type="ECO:0000313" key="8">
    <source>
        <dbReference type="Proteomes" id="UP001244341"/>
    </source>
</evidence>
<evidence type="ECO:0000256" key="5">
    <source>
        <dbReference type="SAM" id="MobiDB-lite"/>
    </source>
</evidence>
<evidence type="ECO:0000313" key="7">
    <source>
        <dbReference type="EMBL" id="WIA19934.1"/>
    </source>
</evidence>
<evidence type="ECO:0000256" key="4">
    <source>
        <dbReference type="PROSITE-ProRule" id="PRU00134"/>
    </source>
</evidence>